<name>A0A1B7X492_APHFL</name>
<protein>
    <recommendedName>
        <fullName evidence="4">Low-complexity protein</fullName>
    </recommendedName>
</protein>
<sequence length="780" mass="87143">MELQSFRNANLRGQSFNGQELKQKDFSNADLREVNFSNANLEGSNFRGANLTQAKFHHANLEGSNFRGANLAQAEFHHANLISVQAGLQIHWKIMYLFISFLLVFLAGIASAILANIVGDAITQNPHSPNFEDYLYLFLLSLSLVIFSVVTIFRGIILSILTIVIITIFLIVIAFFKEILILGKQTDMTFLVIIIPLFMGIFLVIIGIESFAFNLMKVVSEKKNRNKIIFVAMFMILAVTIIVLKAPIFSVPSQNEINNNINAVAEKNFIAIYCVAIYQVLLICFIGWKSIAREDNKEWSWAYTSAIAIAAKKGTRFYQANLTEANLTKASLKNTDFKGAIFTRTYWLGVQGLEQAHIDISSYLHKRQIQELVIKGDLCKEKDFRKQDLHEINLQNLDLQEFDFSEADLRHSNLQGVNLCQVKLVRAKLDQANLSKADLRKADLTDADLRYSNLQEVKLSKAKLIRTKLDYTNLSSAYLTGAYIQDWIITKTTQLTGVECEYIYLRNPTDNDDDVNRMPPLKDGNFKGNDFHNFINSILDTLKFYHDQDINANVAIAVLKAMTKKYPEVKLEIETVGNSGDHNKSLTLKIIDGEVNRDEFEREYHFMYEQTLNVYDPGEKMANNTYNGSIVNNGQVQGGINMNNDHTNHSRTLNISGGTINNSGAGAFGLGDISGTVANTINQLPDSSETDQSSIKKLLTQLKEAIETESTLSDEDKADALSQLEKLALAGKNPNEGETQKTAKGAIRMLKGLAAELPTATKLVEGMSKLLPVIASLLGI</sequence>
<dbReference type="EMBL" id="LJOW01000029">
    <property type="protein sequence ID" value="OBQ44181.1"/>
    <property type="molecule type" value="Genomic_DNA"/>
</dbReference>
<dbReference type="InterPro" id="IPR001646">
    <property type="entry name" value="5peptide_repeat"/>
</dbReference>
<comment type="caution">
    <text evidence="2">The sequence shown here is derived from an EMBL/GenBank/DDBJ whole genome shotgun (WGS) entry which is preliminary data.</text>
</comment>
<keyword evidence="1" id="KW-0812">Transmembrane</keyword>
<dbReference type="PANTHER" id="PTHR14136:SF17">
    <property type="entry name" value="BTB_POZ DOMAIN-CONTAINING PROTEIN KCTD9"/>
    <property type="match status" value="1"/>
</dbReference>
<accession>A0A1B7X492</accession>
<gene>
    <name evidence="2" type="ORF">AN484_08395</name>
</gene>
<dbReference type="PATRIC" id="fig|1710896.3.peg.5443"/>
<evidence type="ECO:0000256" key="1">
    <source>
        <dbReference type="SAM" id="Phobius"/>
    </source>
</evidence>
<feature type="transmembrane region" description="Helical" evidence="1">
    <location>
        <begin position="134"/>
        <end position="153"/>
    </location>
</feature>
<feature type="transmembrane region" description="Helical" evidence="1">
    <location>
        <begin position="160"/>
        <end position="182"/>
    </location>
</feature>
<proteinExistence type="predicted"/>
<dbReference type="AlphaFoldDB" id="A0A1B7X492"/>
<keyword evidence="1" id="KW-1133">Transmembrane helix</keyword>
<evidence type="ECO:0000313" key="2">
    <source>
        <dbReference type="EMBL" id="OBQ44181.1"/>
    </source>
</evidence>
<dbReference type="Proteomes" id="UP000092093">
    <property type="component" value="Unassembled WGS sequence"/>
</dbReference>
<reference evidence="2 3" key="1">
    <citation type="submission" date="2015-09" db="EMBL/GenBank/DDBJ databases">
        <title>Aphanizomenon flos-aquae WA102.</title>
        <authorList>
            <person name="Driscoll C."/>
        </authorList>
    </citation>
    <scope>NUCLEOTIDE SEQUENCE [LARGE SCALE GENOMIC DNA]</scope>
    <source>
        <strain evidence="2">WA102</strain>
    </source>
</reference>
<feature type="transmembrane region" description="Helical" evidence="1">
    <location>
        <begin position="228"/>
        <end position="249"/>
    </location>
</feature>
<dbReference type="PANTHER" id="PTHR14136">
    <property type="entry name" value="BTB_POZ DOMAIN-CONTAINING PROTEIN KCTD9"/>
    <property type="match status" value="1"/>
</dbReference>
<evidence type="ECO:0008006" key="4">
    <source>
        <dbReference type="Google" id="ProtNLM"/>
    </source>
</evidence>
<dbReference type="Pfam" id="PF00805">
    <property type="entry name" value="Pentapeptide"/>
    <property type="match status" value="1"/>
</dbReference>
<dbReference type="Pfam" id="PF13599">
    <property type="entry name" value="Pentapeptide_4"/>
    <property type="match status" value="2"/>
</dbReference>
<feature type="transmembrane region" description="Helical" evidence="1">
    <location>
        <begin position="269"/>
        <end position="288"/>
    </location>
</feature>
<evidence type="ECO:0000313" key="3">
    <source>
        <dbReference type="Proteomes" id="UP000092093"/>
    </source>
</evidence>
<dbReference type="Gene3D" id="2.160.20.80">
    <property type="entry name" value="E3 ubiquitin-protein ligase SopA"/>
    <property type="match status" value="3"/>
</dbReference>
<feature type="transmembrane region" description="Helical" evidence="1">
    <location>
        <begin position="188"/>
        <end position="216"/>
    </location>
</feature>
<feature type="transmembrane region" description="Helical" evidence="1">
    <location>
        <begin position="94"/>
        <end position="114"/>
    </location>
</feature>
<organism evidence="2 3">
    <name type="scientific">Aphanizomenon flos-aquae WA102</name>
    <dbReference type="NCBI Taxonomy" id="1710896"/>
    <lineage>
        <taxon>Bacteria</taxon>
        <taxon>Bacillati</taxon>
        <taxon>Cyanobacteriota</taxon>
        <taxon>Cyanophyceae</taxon>
        <taxon>Nostocales</taxon>
        <taxon>Aphanizomenonaceae</taxon>
        <taxon>Aphanizomenon</taxon>
    </lineage>
</organism>
<keyword evidence="1" id="KW-0472">Membrane</keyword>
<dbReference type="SUPFAM" id="SSF141571">
    <property type="entry name" value="Pentapeptide repeat-like"/>
    <property type="match status" value="3"/>
</dbReference>
<dbReference type="InterPro" id="IPR051082">
    <property type="entry name" value="Pentapeptide-BTB/POZ_domain"/>
</dbReference>